<name>A0ABR1G4N7_AURAN</name>
<organism evidence="2 3">
    <name type="scientific">Aureococcus anophagefferens</name>
    <name type="common">Harmful bloom alga</name>
    <dbReference type="NCBI Taxonomy" id="44056"/>
    <lineage>
        <taxon>Eukaryota</taxon>
        <taxon>Sar</taxon>
        <taxon>Stramenopiles</taxon>
        <taxon>Ochrophyta</taxon>
        <taxon>Pelagophyceae</taxon>
        <taxon>Pelagomonadales</taxon>
        <taxon>Pelagomonadaceae</taxon>
        <taxon>Aureococcus</taxon>
    </lineage>
</organism>
<evidence type="ECO:0000313" key="2">
    <source>
        <dbReference type="EMBL" id="KAK7248310.1"/>
    </source>
</evidence>
<feature type="compositionally biased region" description="Low complexity" evidence="1">
    <location>
        <begin position="188"/>
        <end position="234"/>
    </location>
</feature>
<proteinExistence type="predicted"/>
<accession>A0ABR1G4N7</accession>
<sequence>MLGVLCIAVATALQRPQIARTRQTGRRFSEQIPRDDELPIYPVFDPRTDELPFPVPFDNSMTSYQFTSAAHARLVDAALAVEPPQSELALFQDLALENFGAWTDAERLERSSFTLVALTALSGEDSAACLARTRPTGSRSSSAFLTATERELSAKSALDAAFGSVEPKAPVLKPNQRVSFFWHEDDAAGSTAPSSAATSPRRAGTWSNGTPTAASRASSSTTPTRTGGSSSSDAAARRRAAAAAPPRERTTNGPHLLPEELGARIATYMSVPAIVVLSACCQELRRWFETDLPWLGEYERRRLAGCWWIGLPTDDDDDDDDDDDRPYPAESRQLGGLAAAAVANCLAHPDVGDEACAVLEGCGGRCALTSCLTSPSAKVALHTSLTDAQKAILYRVSLEDADEGDSASSRTRRASPARARRPSAAARALCNCSQRSNAVDLYGLGLRELPVVNESDWYTGATGEDPDATLAAGFALDGGRACSRPRRRRVPVVLYDEWAALGTTAVHYAAFRINFPDDFGCTARDGGCSIRRIYSDATNSTFKATFGGDKVGADGFVTEDHQSTLLTASCGDGDVAAVDTVSAMDLDEAGIRGTVMLAPGTFFVSGTVSVMASGVIVKGAGEDETTIWATHENYGQNTLEAGAAPALPSIRRLPRRPLCYDWVASGYLEAWEREVVETWTNGGRLSEIGFADFTIKSIYDQAGGTLEEEGEEDHAYIFIKMDYVEHSWSNTWAKFTTVQRSSAYDPVSVITGGRRYSFSLEGQLTLWANNYARRWRHDYVTGGVVHMRYATGQLYDRVVGGQMRAWDRGNMGSGHGWSGAEIMFWNAYIFSSGHSENLVIQSPPGAKNYAIGAVIDQAAPVVVAYDGWEVGPTVEPGVVESLQMHVFPSSLYAAQKSARLGEPYFECVAAETAAPTTGEVEMASVAVDVEYDSVYFRYGTGTRDATVDDFHIGADPDNTLLAVELLGEDTEETSYAVNIGAYVKAQYAEYLYRAKWKRETIAARVEKPEMGDEGGPAGDML</sequence>
<evidence type="ECO:0000313" key="3">
    <source>
        <dbReference type="Proteomes" id="UP001363151"/>
    </source>
</evidence>
<evidence type="ECO:0000256" key="1">
    <source>
        <dbReference type="SAM" id="MobiDB-lite"/>
    </source>
</evidence>
<gene>
    <name evidence="2" type="ORF">SO694_00221020</name>
</gene>
<dbReference type="Proteomes" id="UP001363151">
    <property type="component" value="Unassembled WGS sequence"/>
</dbReference>
<evidence type="ECO:0008006" key="4">
    <source>
        <dbReference type="Google" id="ProtNLM"/>
    </source>
</evidence>
<dbReference type="EMBL" id="JBBJCI010000108">
    <property type="protein sequence ID" value="KAK7248310.1"/>
    <property type="molecule type" value="Genomic_DNA"/>
</dbReference>
<reference evidence="2 3" key="1">
    <citation type="submission" date="2024-03" db="EMBL/GenBank/DDBJ databases">
        <title>Aureococcus anophagefferens CCMP1851 and Kratosvirus quantuckense: Draft genome of a second virus-susceptible host strain in the model system.</title>
        <authorList>
            <person name="Chase E."/>
            <person name="Truchon A.R."/>
            <person name="Schepens W."/>
            <person name="Wilhelm S.W."/>
        </authorList>
    </citation>
    <scope>NUCLEOTIDE SEQUENCE [LARGE SCALE GENOMIC DNA]</scope>
    <source>
        <strain evidence="2 3">CCMP1851</strain>
    </source>
</reference>
<protein>
    <recommendedName>
        <fullName evidence="4">F-box domain-containing protein</fullName>
    </recommendedName>
</protein>
<comment type="caution">
    <text evidence="2">The sequence shown here is derived from an EMBL/GenBank/DDBJ whole genome shotgun (WGS) entry which is preliminary data.</text>
</comment>
<keyword evidence="3" id="KW-1185">Reference proteome</keyword>
<feature type="region of interest" description="Disordered" evidence="1">
    <location>
        <begin position="188"/>
        <end position="256"/>
    </location>
</feature>